<dbReference type="CDD" id="cd00082">
    <property type="entry name" value="HisKA"/>
    <property type="match status" value="1"/>
</dbReference>
<dbReference type="InterPro" id="IPR003594">
    <property type="entry name" value="HATPase_dom"/>
</dbReference>
<evidence type="ECO:0000256" key="6">
    <source>
        <dbReference type="SAM" id="Coils"/>
    </source>
</evidence>
<evidence type="ECO:0000259" key="7">
    <source>
        <dbReference type="PROSITE" id="PS50109"/>
    </source>
</evidence>
<dbReference type="AlphaFoldDB" id="A0A1Z4JA37"/>
<proteinExistence type="predicted"/>
<evidence type="ECO:0000313" key="8">
    <source>
        <dbReference type="EMBL" id="BAY53655.1"/>
    </source>
</evidence>
<sequence length="351" mass="39755">MDCEALKQRVQELEKANRILEKKLKRSESSQAELERTNDLKEALFRKAIRDLQVSQETVQKSHEILQQQAAELEQALSNLKLTQAQLIQSEKMSSLGQLVAGVAHEINNPISFIYGNLRHAQEYAEILVQMIRAYQNSSIEEIQTLSEEVDLSFVLQDFSNVLRSMSSGAERIEEIVNLLRTFSRLDEAELKSVSLHEGLESTLMILGSRLRGRVNRQEIRIVRTYGELPKIECYAGRINQVFMSLLSNAIDALDVRSQKSEPDWQPQLTIRTEIDSDWVRVGIADNGTGIPEAIQTRIFDPFFTTKPIGQGTGLGLSIAYQIITEHHRGKLNCHSVVDQGTEFLIELPLL</sequence>
<dbReference type="PROSITE" id="PS50109">
    <property type="entry name" value="HIS_KIN"/>
    <property type="match status" value="1"/>
</dbReference>
<dbReference type="PANTHER" id="PTHR43065">
    <property type="entry name" value="SENSOR HISTIDINE KINASE"/>
    <property type="match status" value="1"/>
</dbReference>
<dbReference type="Pfam" id="PF02518">
    <property type="entry name" value="HATPase_c"/>
    <property type="match status" value="1"/>
</dbReference>
<protein>
    <recommendedName>
        <fullName evidence="2">histidine kinase</fullName>
        <ecNumber evidence="2">2.7.13.3</ecNumber>
    </recommendedName>
</protein>
<dbReference type="InterPro" id="IPR005467">
    <property type="entry name" value="His_kinase_dom"/>
</dbReference>
<keyword evidence="6" id="KW-0175">Coiled coil</keyword>
<dbReference type="Gene3D" id="3.30.565.10">
    <property type="entry name" value="Histidine kinase-like ATPase, C-terminal domain"/>
    <property type="match status" value="1"/>
</dbReference>
<keyword evidence="5" id="KW-0902">Two-component regulatory system</keyword>
<dbReference type="InterPro" id="IPR036890">
    <property type="entry name" value="HATPase_C_sf"/>
</dbReference>
<evidence type="ECO:0000256" key="3">
    <source>
        <dbReference type="ARBA" id="ARBA00022553"/>
    </source>
</evidence>
<gene>
    <name evidence="8" type="ORF">NIES2135_04650</name>
</gene>
<dbReference type="EMBL" id="AP018203">
    <property type="protein sequence ID" value="BAY53655.1"/>
    <property type="molecule type" value="Genomic_DNA"/>
</dbReference>
<dbReference type="SUPFAM" id="SSF55874">
    <property type="entry name" value="ATPase domain of HSP90 chaperone/DNA topoisomerase II/histidine kinase"/>
    <property type="match status" value="1"/>
</dbReference>
<dbReference type="Pfam" id="PF00512">
    <property type="entry name" value="HisKA"/>
    <property type="match status" value="1"/>
</dbReference>
<name>A0A1Z4JA37_LEPBY</name>
<dbReference type="InterPro" id="IPR036097">
    <property type="entry name" value="HisK_dim/P_sf"/>
</dbReference>
<evidence type="ECO:0000256" key="1">
    <source>
        <dbReference type="ARBA" id="ARBA00000085"/>
    </source>
</evidence>
<keyword evidence="3" id="KW-0597">Phosphoprotein</keyword>
<feature type="domain" description="Histidine kinase" evidence="7">
    <location>
        <begin position="102"/>
        <end position="351"/>
    </location>
</feature>
<dbReference type="SUPFAM" id="SSF47384">
    <property type="entry name" value="Homodimeric domain of signal transducing histidine kinase"/>
    <property type="match status" value="1"/>
</dbReference>
<dbReference type="InterPro" id="IPR003661">
    <property type="entry name" value="HisK_dim/P_dom"/>
</dbReference>
<evidence type="ECO:0000313" key="9">
    <source>
        <dbReference type="Proteomes" id="UP000217895"/>
    </source>
</evidence>
<dbReference type="GO" id="GO:0000155">
    <property type="term" value="F:phosphorelay sensor kinase activity"/>
    <property type="evidence" value="ECO:0007669"/>
    <property type="project" value="InterPro"/>
</dbReference>
<dbReference type="EC" id="2.7.13.3" evidence="2"/>
<dbReference type="InterPro" id="IPR004358">
    <property type="entry name" value="Sig_transdc_His_kin-like_C"/>
</dbReference>
<dbReference type="SMART" id="SM00387">
    <property type="entry name" value="HATPase_c"/>
    <property type="match status" value="1"/>
</dbReference>
<dbReference type="Proteomes" id="UP000217895">
    <property type="component" value="Chromosome"/>
</dbReference>
<keyword evidence="9" id="KW-1185">Reference proteome</keyword>
<evidence type="ECO:0000256" key="5">
    <source>
        <dbReference type="ARBA" id="ARBA00023012"/>
    </source>
</evidence>
<dbReference type="SMART" id="SM00388">
    <property type="entry name" value="HisKA"/>
    <property type="match status" value="1"/>
</dbReference>
<dbReference type="Gene3D" id="1.10.287.130">
    <property type="match status" value="1"/>
</dbReference>
<dbReference type="PANTHER" id="PTHR43065:SF48">
    <property type="entry name" value="HISTIDINE KINASE"/>
    <property type="match status" value="1"/>
</dbReference>
<keyword evidence="4 8" id="KW-0808">Transferase</keyword>
<evidence type="ECO:0000256" key="4">
    <source>
        <dbReference type="ARBA" id="ARBA00022777"/>
    </source>
</evidence>
<keyword evidence="4 8" id="KW-0418">Kinase</keyword>
<dbReference type="PRINTS" id="PR00344">
    <property type="entry name" value="BCTRLSENSOR"/>
</dbReference>
<comment type="catalytic activity">
    <reaction evidence="1">
        <text>ATP + protein L-histidine = ADP + protein N-phospho-L-histidine.</text>
        <dbReference type="EC" id="2.7.13.3"/>
    </reaction>
</comment>
<feature type="coiled-coil region" evidence="6">
    <location>
        <begin position="3"/>
        <end position="90"/>
    </location>
</feature>
<evidence type="ECO:0000256" key="2">
    <source>
        <dbReference type="ARBA" id="ARBA00012438"/>
    </source>
</evidence>
<accession>A0A1Z4JA37</accession>
<reference evidence="8 9" key="1">
    <citation type="submission" date="2017-06" db="EMBL/GenBank/DDBJ databases">
        <title>Genome sequencing of cyanobaciteial culture collection at National Institute for Environmental Studies (NIES).</title>
        <authorList>
            <person name="Hirose Y."/>
            <person name="Shimura Y."/>
            <person name="Fujisawa T."/>
            <person name="Nakamura Y."/>
            <person name="Kawachi M."/>
        </authorList>
    </citation>
    <scope>NUCLEOTIDE SEQUENCE [LARGE SCALE GENOMIC DNA]</scope>
    <source>
        <strain evidence="8 9">NIES-2135</strain>
    </source>
</reference>
<organism evidence="8 9">
    <name type="scientific">Leptolyngbya boryana NIES-2135</name>
    <dbReference type="NCBI Taxonomy" id="1973484"/>
    <lineage>
        <taxon>Bacteria</taxon>
        <taxon>Bacillati</taxon>
        <taxon>Cyanobacteriota</taxon>
        <taxon>Cyanophyceae</taxon>
        <taxon>Leptolyngbyales</taxon>
        <taxon>Leptolyngbyaceae</taxon>
        <taxon>Leptolyngbya group</taxon>
        <taxon>Leptolyngbya</taxon>
    </lineage>
</organism>